<dbReference type="Proteomes" id="UP000553193">
    <property type="component" value="Unassembled WGS sequence"/>
</dbReference>
<dbReference type="InterPro" id="IPR044946">
    <property type="entry name" value="Restrct_endonuc_typeI_TRD_sf"/>
</dbReference>
<dbReference type="EC" id="3.1.21.3" evidence="5"/>
<evidence type="ECO:0000256" key="2">
    <source>
        <dbReference type="ARBA" id="ARBA00022747"/>
    </source>
</evidence>
<dbReference type="EMBL" id="JACIDJ010000001">
    <property type="protein sequence ID" value="MBB3896957.1"/>
    <property type="molecule type" value="Genomic_DNA"/>
</dbReference>
<keyword evidence="6" id="KW-1185">Reference proteome</keyword>
<dbReference type="GO" id="GO:0009307">
    <property type="term" value="P:DNA restriction-modification system"/>
    <property type="evidence" value="ECO:0007669"/>
    <property type="project" value="UniProtKB-KW"/>
</dbReference>
<dbReference type="PANTHER" id="PTHR30408">
    <property type="entry name" value="TYPE-1 RESTRICTION ENZYME ECOKI SPECIFICITY PROTEIN"/>
    <property type="match status" value="1"/>
</dbReference>
<organism evidence="5 6">
    <name type="scientific">Roseococcus suduntuyensis</name>
    <dbReference type="NCBI Taxonomy" id="455361"/>
    <lineage>
        <taxon>Bacteria</taxon>
        <taxon>Pseudomonadati</taxon>
        <taxon>Pseudomonadota</taxon>
        <taxon>Alphaproteobacteria</taxon>
        <taxon>Acetobacterales</taxon>
        <taxon>Roseomonadaceae</taxon>
        <taxon>Roseococcus</taxon>
    </lineage>
</organism>
<name>A0A840A756_9PROT</name>
<protein>
    <submittedName>
        <fullName evidence="5">Type I restriction enzyme S subunit</fullName>
        <ecNumber evidence="5">3.1.21.3</ecNumber>
    </submittedName>
</protein>
<dbReference type="InterPro" id="IPR052021">
    <property type="entry name" value="Type-I_RS_S_subunit"/>
</dbReference>
<proteinExistence type="inferred from homology"/>
<dbReference type="InterPro" id="IPR000055">
    <property type="entry name" value="Restrct_endonuc_typeI_TRD"/>
</dbReference>
<evidence type="ECO:0000313" key="5">
    <source>
        <dbReference type="EMBL" id="MBB3896957.1"/>
    </source>
</evidence>
<gene>
    <name evidence="5" type="ORF">GGQ83_000383</name>
</gene>
<dbReference type="CDD" id="cd16961">
    <property type="entry name" value="RMtype1_S_TRD-CR_like"/>
    <property type="match status" value="1"/>
</dbReference>
<comment type="similarity">
    <text evidence="1">Belongs to the type-I restriction system S methylase family.</text>
</comment>
<sequence>MSMLERPLSKAGWARVAFGDVVRKVNDRVDPWESGLERYVAGEHMDTDDLRVRRWGLIGDDYLGPAFHMRFKPGHVLYGSRRTYLRKVALADFEGITANTTFVLEAKDQSGLMPELLPFLMQTEAFHSYSIKHSKGSVNPYINFSDLEAFEFMLPPIQEQARLVEAFVAYRVADEAIGVAGDQLAAMRASFVSQVINQYGTGAERRKVGELLVDGPTNGRSPAPSDSAVGFKTVSISAIRNGLFDPDGCVKFVDMTTADARPFTVQAGDIFAVRGNGNRDICGRVGISRLTYPDLVYPDLLIRMRFDAARLLPDFVVAQWNHPAVHGRLISRAKSSNGIWKVNGQDIRAHTLVVPPIEIQRQAVRSLGALDAQAKGISARVERLRDLKRELFKAFTGGAE</sequence>
<comment type="caution">
    <text evidence="5">The sequence shown here is derived from an EMBL/GenBank/DDBJ whole genome shotgun (WGS) entry which is preliminary data.</text>
</comment>
<accession>A0A840A756</accession>
<dbReference type="AlphaFoldDB" id="A0A840A756"/>
<keyword evidence="3" id="KW-0238">DNA-binding</keyword>
<dbReference type="Gene3D" id="3.90.220.20">
    <property type="entry name" value="DNA methylase specificity domains"/>
    <property type="match status" value="2"/>
</dbReference>
<dbReference type="SUPFAM" id="SSF116734">
    <property type="entry name" value="DNA methylase specificity domain"/>
    <property type="match status" value="2"/>
</dbReference>
<keyword evidence="5" id="KW-0378">Hydrolase</keyword>
<dbReference type="GO" id="GO:0009035">
    <property type="term" value="F:type I site-specific deoxyribonuclease activity"/>
    <property type="evidence" value="ECO:0007669"/>
    <property type="project" value="UniProtKB-EC"/>
</dbReference>
<keyword evidence="2" id="KW-0680">Restriction system</keyword>
<dbReference type="RefSeq" id="WP_184381910.1">
    <property type="nucleotide sequence ID" value="NZ_JACIDJ010000001.1"/>
</dbReference>
<dbReference type="GO" id="GO:0003677">
    <property type="term" value="F:DNA binding"/>
    <property type="evidence" value="ECO:0007669"/>
    <property type="project" value="UniProtKB-KW"/>
</dbReference>
<evidence type="ECO:0000259" key="4">
    <source>
        <dbReference type="Pfam" id="PF01420"/>
    </source>
</evidence>
<evidence type="ECO:0000256" key="3">
    <source>
        <dbReference type="ARBA" id="ARBA00023125"/>
    </source>
</evidence>
<evidence type="ECO:0000313" key="6">
    <source>
        <dbReference type="Proteomes" id="UP000553193"/>
    </source>
</evidence>
<evidence type="ECO:0000256" key="1">
    <source>
        <dbReference type="ARBA" id="ARBA00010923"/>
    </source>
</evidence>
<feature type="domain" description="Type I restriction modification DNA specificity" evidence="4">
    <location>
        <begin position="76"/>
        <end position="166"/>
    </location>
</feature>
<dbReference type="PANTHER" id="PTHR30408:SF12">
    <property type="entry name" value="TYPE I RESTRICTION ENZYME MJAVIII SPECIFICITY SUBUNIT"/>
    <property type="match status" value="1"/>
</dbReference>
<reference evidence="5 6" key="1">
    <citation type="submission" date="2020-08" db="EMBL/GenBank/DDBJ databases">
        <title>Genomic Encyclopedia of Type Strains, Phase IV (KMG-IV): sequencing the most valuable type-strain genomes for metagenomic binning, comparative biology and taxonomic classification.</title>
        <authorList>
            <person name="Goeker M."/>
        </authorList>
    </citation>
    <scope>NUCLEOTIDE SEQUENCE [LARGE SCALE GENOMIC DNA]</scope>
    <source>
        <strain evidence="5 6">DSM 19979</strain>
    </source>
</reference>
<dbReference type="Pfam" id="PF01420">
    <property type="entry name" value="Methylase_S"/>
    <property type="match status" value="1"/>
</dbReference>